<feature type="domain" description="NodB homology" evidence="1">
    <location>
        <begin position="46"/>
        <end position="273"/>
    </location>
</feature>
<protein>
    <submittedName>
        <fullName evidence="2">Putative polysaccharide deacetylase domain protein</fullName>
    </submittedName>
</protein>
<dbReference type="InterPro" id="IPR011330">
    <property type="entry name" value="Glyco_hydro/deAcase_b/a-brl"/>
</dbReference>
<dbReference type="OrthoDB" id="9784220at2"/>
<evidence type="ECO:0000313" key="3">
    <source>
        <dbReference type="Proteomes" id="UP000003963"/>
    </source>
</evidence>
<proteinExistence type="predicted"/>
<dbReference type="SUPFAM" id="SSF88713">
    <property type="entry name" value="Glycoside hydrolase/deacetylase"/>
    <property type="match status" value="1"/>
</dbReference>
<dbReference type="Pfam" id="PF01522">
    <property type="entry name" value="Polysacc_deac_1"/>
    <property type="match status" value="1"/>
</dbReference>
<dbReference type="GO" id="GO:0016810">
    <property type="term" value="F:hydrolase activity, acting on carbon-nitrogen (but not peptide) bonds"/>
    <property type="evidence" value="ECO:0007669"/>
    <property type="project" value="InterPro"/>
</dbReference>
<dbReference type="GO" id="GO:0005975">
    <property type="term" value="P:carbohydrate metabolic process"/>
    <property type="evidence" value="ECO:0007669"/>
    <property type="project" value="InterPro"/>
</dbReference>
<dbReference type="InterPro" id="IPR002509">
    <property type="entry name" value="NODB_dom"/>
</dbReference>
<name>D9WPA0_9ACTN</name>
<dbReference type="PANTHER" id="PTHR47561">
    <property type="entry name" value="POLYSACCHARIDE DEACETYLASE FAMILY PROTEIN (AFU_ORTHOLOGUE AFUA_6G05030)"/>
    <property type="match status" value="1"/>
</dbReference>
<dbReference type="Gene3D" id="3.20.20.370">
    <property type="entry name" value="Glycoside hydrolase/deacetylase"/>
    <property type="match status" value="1"/>
</dbReference>
<evidence type="ECO:0000313" key="2">
    <source>
        <dbReference type="EMBL" id="EFL28073.1"/>
    </source>
</evidence>
<dbReference type="CDD" id="cd10938">
    <property type="entry name" value="CE4_HpPgdA_like"/>
    <property type="match status" value="1"/>
</dbReference>
<dbReference type="HOGENOM" id="CLU_029940_1_1_11"/>
<dbReference type="AlphaFoldDB" id="D9WPA0"/>
<dbReference type="RefSeq" id="WP_009719871.1">
    <property type="nucleotide sequence ID" value="NZ_GG657754.1"/>
</dbReference>
<evidence type="ECO:0000259" key="1">
    <source>
        <dbReference type="PROSITE" id="PS51677"/>
    </source>
</evidence>
<dbReference type="PROSITE" id="PS51677">
    <property type="entry name" value="NODB"/>
    <property type="match status" value="1"/>
</dbReference>
<dbReference type="PANTHER" id="PTHR47561:SF1">
    <property type="entry name" value="POLYSACCHARIDE DEACETYLASE FAMILY PROTEIN (AFU_ORTHOLOGUE AFUA_6G05030)"/>
    <property type="match status" value="1"/>
</dbReference>
<dbReference type="InterPro" id="IPR037950">
    <property type="entry name" value="PgdA-like"/>
</dbReference>
<dbReference type="EMBL" id="GG657754">
    <property type="protein sequence ID" value="EFL28073.1"/>
    <property type="molecule type" value="Genomic_DNA"/>
</dbReference>
<gene>
    <name evidence="2" type="ORF">SSOG_07787</name>
</gene>
<organism evidence="2 3">
    <name type="scientific">Streptomyces himastatinicus ATCC 53653</name>
    <dbReference type="NCBI Taxonomy" id="457427"/>
    <lineage>
        <taxon>Bacteria</taxon>
        <taxon>Bacillati</taxon>
        <taxon>Actinomycetota</taxon>
        <taxon>Actinomycetes</taxon>
        <taxon>Kitasatosporales</taxon>
        <taxon>Streptomycetaceae</taxon>
        <taxon>Streptomyces</taxon>
        <taxon>Streptomyces violaceusniger group</taxon>
    </lineage>
</organism>
<sequence>MSDGPPPLDEPPPVWPGGARCAVMLSFDVDGPTLWVDDRATGRCDDARGFSIGAYGPWRGTPRLLDLLEDRALPATFFVPGKIVEQWPAVAKDIAASGHEIGHHGWMHETFYDHPSAAQRDIIARSQDLLERTTGRRAVGFRSPSGDIAADTPALLAELGFSYSSSMRGDDRPYRWEIDGRPTDLIEIPAHWELDDYQQFVYNESPPEPQGLDRIASTLATFDNWRREFDGYHRWGLCYVLMLHPQVIGKPQRVRALGRLLDHIGRQGDVWFATGAQIADWWRSRSVVPA</sequence>
<dbReference type="STRING" id="457427.SSOG_07787"/>
<dbReference type="Proteomes" id="UP000003963">
    <property type="component" value="Unassembled WGS sequence"/>
</dbReference>
<reference evidence="2 3" key="1">
    <citation type="submission" date="2009-02" db="EMBL/GenBank/DDBJ databases">
        <title>Annotation of Streptomyces hygroscopicus strain ATCC 53653.</title>
        <authorList>
            <consortium name="The Broad Institute Genome Sequencing Platform"/>
            <consortium name="Broad Institute Microbial Sequencing Center"/>
            <person name="Fischbach M."/>
            <person name="Godfrey P."/>
            <person name="Ward D."/>
            <person name="Young S."/>
            <person name="Zeng Q."/>
            <person name="Koehrsen M."/>
            <person name="Alvarado L."/>
            <person name="Berlin A.M."/>
            <person name="Bochicchio J."/>
            <person name="Borenstein D."/>
            <person name="Chapman S.B."/>
            <person name="Chen Z."/>
            <person name="Engels R."/>
            <person name="Freedman E."/>
            <person name="Gellesch M."/>
            <person name="Goldberg J."/>
            <person name="Griggs A."/>
            <person name="Gujja S."/>
            <person name="Heilman E.R."/>
            <person name="Heiman D.I."/>
            <person name="Hepburn T.A."/>
            <person name="Howarth C."/>
            <person name="Jen D."/>
            <person name="Larson L."/>
            <person name="Lewis B."/>
            <person name="Mehta T."/>
            <person name="Park D."/>
            <person name="Pearson M."/>
            <person name="Richards J."/>
            <person name="Roberts A."/>
            <person name="Saif S."/>
            <person name="Shea T.D."/>
            <person name="Shenoy N."/>
            <person name="Sisk P."/>
            <person name="Stolte C."/>
            <person name="Sykes S.N."/>
            <person name="Thomson T."/>
            <person name="Walk T."/>
            <person name="White J."/>
            <person name="Yandava C."/>
            <person name="Straight P."/>
            <person name="Clardy J."/>
            <person name="Hung D."/>
            <person name="Kolter R."/>
            <person name="Mekalanos J."/>
            <person name="Walker S."/>
            <person name="Walsh C.T."/>
            <person name="Wieland-Brown L.C."/>
            <person name="Haas B."/>
            <person name="Nusbaum C."/>
            <person name="Birren B."/>
        </authorList>
    </citation>
    <scope>NUCLEOTIDE SEQUENCE [LARGE SCALE GENOMIC DNA]</scope>
    <source>
        <strain evidence="2 3">ATCC 53653</strain>
    </source>
</reference>
<accession>D9WPA0</accession>
<keyword evidence="3" id="KW-1185">Reference proteome</keyword>